<evidence type="ECO:0000313" key="2">
    <source>
        <dbReference type="Proteomes" id="UP000814033"/>
    </source>
</evidence>
<protein>
    <submittedName>
        <fullName evidence="1">Uncharacterized protein</fullName>
    </submittedName>
</protein>
<reference evidence="1" key="1">
    <citation type="submission" date="2021-02" db="EMBL/GenBank/DDBJ databases">
        <authorList>
            <consortium name="DOE Joint Genome Institute"/>
            <person name="Ahrendt S."/>
            <person name="Looney B.P."/>
            <person name="Miyauchi S."/>
            <person name="Morin E."/>
            <person name="Drula E."/>
            <person name="Courty P.E."/>
            <person name="Chicoki N."/>
            <person name="Fauchery L."/>
            <person name="Kohler A."/>
            <person name="Kuo A."/>
            <person name="Labutti K."/>
            <person name="Pangilinan J."/>
            <person name="Lipzen A."/>
            <person name="Riley R."/>
            <person name="Andreopoulos W."/>
            <person name="He G."/>
            <person name="Johnson J."/>
            <person name="Barry K.W."/>
            <person name="Grigoriev I.V."/>
            <person name="Nagy L."/>
            <person name="Hibbett D."/>
            <person name="Henrissat B."/>
            <person name="Matheny P.B."/>
            <person name="Labbe J."/>
            <person name="Martin F."/>
        </authorList>
    </citation>
    <scope>NUCLEOTIDE SEQUENCE</scope>
    <source>
        <strain evidence="1">FP105234-sp</strain>
    </source>
</reference>
<proteinExistence type="predicted"/>
<dbReference type="Proteomes" id="UP000814033">
    <property type="component" value="Unassembled WGS sequence"/>
</dbReference>
<dbReference type="EMBL" id="MU276032">
    <property type="protein sequence ID" value="KAI0043112.1"/>
    <property type="molecule type" value="Genomic_DNA"/>
</dbReference>
<keyword evidence="2" id="KW-1185">Reference proteome</keyword>
<sequence length="714" mass="79312">MVLFSKTRRSIGSIAFRFRTCGASRDSSLDLDTTDFPRLDPYPFHAGTGRPVPGDEVFFTQTYNAYASMPHSGPYSPELTPRYHPAEPFNRHAYPTGYFDDQPPYQEQQRQEQHEQSIYDPPACTSQSPLGSSQALPGTAFQPTVPSIVVTPPTASSSSNCSTDGHDATHAEMISRKPHTIRRRLGDRDLDKPKEEKNPLRIFNPDQVPDQQSSRGGFDNEKPLPPPTPRSSTGSLRMLQSKSAHPTNALQLSQSPSGHPDSDDLIAADEVENWWMYNDVYRSPSKRQTEVSGEEERAKPDVFQVAPVALDPPPIASSSTLPPRAAAHQTVAQQADSSRKESGEAQPSNTPLTPLVRLAEETRSTDDLLSGTVSGTWRVRRHTNRPPSVRLDIAMDGADAADYPDLRSASVSVRAPPEALAHASPRIPQRQREASRPRPLARAGSSSSRAQPSPRTPASPSALSLFSPSSAKTITETGVTDTSLLERELAMSEVPSVSSRIVSEYASEVDEPSAIVAIREQFSECLAALDSMLERLSVRDPRRLRDPQDYEALVRAVLAIGNSTKRRLRILLPVVAIACEPHILRTGSTTERRWLEKLDHYLKSVERSVHGLELTATYATARSDLDRLFDKLQRFDLKLNDLIQRLVLTSQILREQQSLAAIMNANAEIRTRRKGKRTMERAKDVQTKQMRTLMQENRRHRAGIDETLRALRGE</sequence>
<reference evidence="1" key="2">
    <citation type="journal article" date="2022" name="New Phytol.">
        <title>Evolutionary transition to the ectomycorrhizal habit in the genomes of a hyperdiverse lineage of mushroom-forming fungi.</title>
        <authorList>
            <person name="Looney B."/>
            <person name="Miyauchi S."/>
            <person name="Morin E."/>
            <person name="Drula E."/>
            <person name="Courty P.E."/>
            <person name="Kohler A."/>
            <person name="Kuo A."/>
            <person name="LaButti K."/>
            <person name="Pangilinan J."/>
            <person name="Lipzen A."/>
            <person name="Riley R."/>
            <person name="Andreopoulos W."/>
            <person name="He G."/>
            <person name="Johnson J."/>
            <person name="Nolan M."/>
            <person name="Tritt A."/>
            <person name="Barry K.W."/>
            <person name="Grigoriev I.V."/>
            <person name="Nagy L.G."/>
            <person name="Hibbett D."/>
            <person name="Henrissat B."/>
            <person name="Matheny P.B."/>
            <person name="Labbe J."/>
            <person name="Martin F.M."/>
        </authorList>
    </citation>
    <scope>NUCLEOTIDE SEQUENCE</scope>
    <source>
        <strain evidence="1">FP105234-sp</strain>
    </source>
</reference>
<evidence type="ECO:0000313" key="1">
    <source>
        <dbReference type="EMBL" id="KAI0043112.1"/>
    </source>
</evidence>
<comment type="caution">
    <text evidence="1">The sequence shown here is derived from an EMBL/GenBank/DDBJ whole genome shotgun (WGS) entry which is preliminary data.</text>
</comment>
<accession>A0ACB8RGS4</accession>
<name>A0ACB8RGS4_9AGAM</name>
<organism evidence="1 2">
    <name type="scientific">Auriscalpium vulgare</name>
    <dbReference type="NCBI Taxonomy" id="40419"/>
    <lineage>
        <taxon>Eukaryota</taxon>
        <taxon>Fungi</taxon>
        <taxon>Dikarya</taxon>
        <taxon>Basidiomycota</taxon>
        <taxon>Agaricomycotina</taxon>
        <taxon>Agaricomycetes</taxon>
        <taxon>Russulales</taxon>
        <taxon>Auriscalpiaceae</taxon>
        <taxon>Auriscalpium</taxon>
    </lineage>
</organism>
<gene>
    <name evidence="1" type="ORF">FA95DRAFT_442218</name>
</gene>